<reference evidence="2 3" key="1">
    <citation type="submission" date="2020-02" db="EMBL/GenBank/DDBJ databases">
        <authorList>
            <person name="Zheng R.K."/>
            <person name="Sun C.M."/>
        </authorList>
    </citation>
    <scope>NUCLEOTIDE SEQUENCE [LARGE SCALE GENOMIC DNA]</scope>
    <source>
        <strain evidence="3">rifampicinis</strain>
    </source>
</reference>
<keyword evidence="3" id="KW-1185">Reference proteome</keyword>
<dbReference type="Proteomes" id="UP000594468">
    <property type="component" value="Chromosome"/>
</dbReference>
<dbReference type="EMBL" id="CP062983">
    <property type="protein sequence ID" value="QPC82688.1"/>
    <property type="molecule type" value="Genomic_DNA"/>
</dbReference>
<gene>
    <name evidence="2" type="ORF">G4Y79_23885</name>
</gene>
<dbReference type="RefSeq" id="WP_195170757.1">
    <property type="nucleotide sequence ID" value="NZ_CP062983.1"/>
</dbReference>
<protein>
    <submittedName>
        <fullName evidence="2">Uncharacterized protein</fullName>
    </submittedName>
</protein>
<name>A0A7S8E9E0_9CHLR</name>
<evidence type="ECO:0000313" key="2">
    <source>
        <dbReference type="EMBL" id="QPC82688.1"/>
    </source>
</evidence>
<proteinExistence type="predicted"/>
<organism evidence="2 3">
    <name type="scientific">Phototrophicus methaneseepsis</name>
    <dbReference type="NCBI Taxonomy" id="2710758"/>
    <lineage>
        <taxon>Bacteria</taxon>
        <taxon>Bacillati</taxon>
        <taxon>Chloroflexota</taxon>
        <taxon>Candidatus Thermofontia</taxon>
        <taxon>Phototrophicales</taxon>
        <taxon>Phototrophicaceae</taxon>
        <taxon>Phototrophicus</taxon>
    </lineage>
</organism>
<evidence type="ECO:0000256" key="1">
    <source>
        <dbReference type="SAM" id="Phobius"/>
    </source>
</evidence>
<dbReference type="KEGG" id="pmet:G4Y79_23885"/>
<sequence length="112" mass="12650">MVTLKRIVPRSAFRVGFGIGAVLMFIQIAVYTLFMLVIVNIPPHAFGIDFIVRTVMNIFISGLSMGVTAWIAVIIYNWVAKRRGGLQFELDYSDFETKRKNDEFPDDGTTTV</sequence>
<feature type="transmembrane region" description="Helical" evidence="1">
    <location>
        <begin position="58"/>
        <end position="79"/>
    </location>
</feature>
<keyword evidence="1" id="KW-1133">Transmembrane helix</keyword>
<keyword evidence="1" id="KW-0812">Transmembrane</keyword>
<keyword evidence="1" id="KW-0472">Membrane</keyword>
<feature type="transmembrane region" description="Helical" evidence="1">
    <location>
        <begin position="12"/>
        <end position="38"/>
    </location>
</feature>
<accession>A0A7S8E9E0</accession>
<dbReference type="AlphaFoldDB" id="A0A7S8E9E0"/>
<evidence type="ECO:0000313" key="3">
    <source>
        <dbReference type="Proteomes" id="UP000594468"/>
    </source>
</evidence>